<reference evidence="2 3" key="1">
    <citation type="submission" date="2023-05" db="EMBL/GenBank/DDBJ databases">
        <title>B98-5 Cell Line De Novo Hybrid Assembly: An Optical Mapping Approach.</title>
        <authorList>
            <person name="Kananen K."/>
            <person name="Auerbach J.A."/>
            <person name="Kautto E."/>
            <person name="Blachly J.S."/>
        </authorList>
    </citation>
    <scope>NUCLEOTIDE SEQUENCE [LARGE SCALE GENOMIC DNA]</scope>
    <source>
        <strain evidence="2">B95-8</strain>
        <tissue evidence="2">Cell line</tissue>
    </source>
</reference>
<dbReference type="Gene3D" id="2.30.29.30">
    <property type="entry name" value="Pleckstrin-homology domain (PH domain)/Phosphotyrosine-binding domain (PTB)"/>
    <property type="match status" value="1"/>
</dbReference>
<name>A0ABQ9V689_SAGOE</name>
<gene>
    <name evidence="2" type="primary">FERMT2_1</name>
    <name evidence="2" type="ORF">P7K49_018069</name>
</gene>
<dbReference type="InterPro" id="IPR019748">
    <property type="entry name" value="FERM_central"/>
</dbReference>
<dbReference type="SUPFAM" id="SSF50729">
    <property type="entry name" value="PH domain-like"/>
    <property type="match status" value="1"/>
</dbReference>
<sequence length="327" mass="37653">MSKAHPPELKKFIDKKLSLKLNGGRHVQGILWGFDPFMNLVIDECVEMVTSGQQNNIGVVVIRGNSIIMLEALERYGTKEKQYAHWMAACRLASKGKTMADSSYNLEVQNILSFLKMQHLNPDPQLIPEQITTDINPECLVSPRYLKKYKNKQKLSTENSPENKDEDSSLTDRRTVCVWPMITARILEAHQNVAQMSLIEAKMRFIQAWQSLPEFGITHFIARFQGGKKEELIGIAYNRLIRMDASTGDAIKTWRFSNMKQWNVNWEIKMVTVEFADEVRLSFICTEVDCKVVHEFIGGYIFLSTRAKDQNESLDEEMFYKLTSGWV</sequence>
<dbReference type="SUPFAM" id="SSF50182">
    <property type="entry name" value="Sm-like ribonucleoproteins"/>
    <property type="match status" value="1"/>
</dbReference>
<dbReference type="InterPro" id="IPR011993">
    <property type="entry name" value="PH-like_dom_sf"/>
</dbReference>
<dbReference type="SMART" id="SM00651">
    <property type="entry name" value="Sm"/>
    <property type="match status" value="1"/>
</dbReference>
<dbReference type="InterPro" id="IPR001163">
    <property type="entry name" value="Sm_dom_euk/arc"/>
</dbReference>
<protein>
    <submittedName>
        <fullName evidence="2">Fermitin 2</fullName>
    </submittedName>
</protein>
<comment type="caution">
    <text evidence="2">The sequence shown here is derived from an EMBL/GenBank/DDBJ whole genome shotgun (WGS) entry which is preliminary data.</text>
</comment>
<evidence type="ECO:0000313" key="3">
    <source>
        <dbReference type="Proteomes" id="UP001266305"/>
    </source>
</evidence>
<dbReference type="Pfam" id="PF00373">
    <property type="entry name" value="FERM_M"/>
    <property type="match status" value="1"/>
</dbReference>
<dbReference type="InterPro" id="IPR034098">
    <property type="entry name" value="Sm_G"/>
</dbReference>
<dbReference type="Pfam" id="PF01423">
    <property type="entry name" value="LSM"/>
    <property type="match status" value="1"/>
</dbReference>
<dbReference type="Proteomes" id="UP001266305">
    <property type="component" value="Unassembled WGS sequence"/>
</dbReference>
<accession>A0ABQ9V689</accession>
<dbReference type="InterPro" id="IPR047575">
    <property type="entry name" value="Sm"/>
</dbReference>
<dbReference type="PANTHER" id="PTHR16160">
    <property type="entry name" value="FERMITIN 2-RELATED"/>
    <property type="match status" value="1"/>
</dbReference>
<dbReference type="InterPro" id="IPR010920">
    <property type="entry name" value="LSM_dom_sf"/>
</dbReference>
<evidence type="ECO:0000313" key="2">
    <source>
        <dbReference type="EMBL" id="KAK2104213.1"/>
    </source>
</evidence>
<dbReference type="CDD" id="cd01719">
    <property type="entry name" value="Sm_G"/>
    <property type="match status" value="1"/>
</dbReference>
<feature type="domain" description="Sm" evidence="1">
    <location>
        <begin position="4"/>
        <end position="76"/>
    </location>
</feature>
<dbReference type="PROSITE" id="PS52002">
    <property type="entry name" value="SM"/>
    <property type="match status" value="1"/>
</dbReference>
<dbReference type="Gene3D" id="2.30.30.100">
    <property type="match status" value="1"/>
</dbReference>
<organism evidence="2 3">
    <name type="scientific">Saguinus oedipus</name>
    <name type="common">Cotton-top tamarin</name>
    <name type="synonym">Oedipomidas oedipus</name>
    <dbReference type="NCBI Taxonomy" id="9490"/>
    <lineage>
        <taxon>Eukaryota</taxon>
        <taxon>Metazoa</taxon>
        <taxon>Chordata</taxon>
        <taxon>Craniata</taxon>
        <taxon>Vertebrata</taxon>
        <taxon>Euteleostomi</taxon>
        <taxon>Mammalia</taxon>
        <taxon>Eutheria</taxon>
        <taxon>Euarchontoglires</taxon>
        <taxon>Primates</taxon>
        <taxon>Haplorrhini</taxon>
        <taxon>Platyrrhini</taxon>
        <taxon>Cebidae</taxon>
        <taxon>Callitrichinae</taxon>
        <taxon>Saguinus</taxon>
    </lineage>
</organism>
<dbReference type="InterPro" id="IPR037843">
    <property type="entry name" value="Kindlin/fermitin"/>
</dbReference>
<keyword evidence="3" id="KW-1185">Reference proteome</keyword>
<evidence type="ECO:0000259" key="1">
    <source>
        <dbReference type="PROSITE" id="PS52002"/>
    </source>
</evidence>
<dbReference type="PANTHER" id="PTHR16160:SF11">
    <property type="entry name" value="FERMITIN FAMILY HOMOLOG 2"/>
    <property type="match status" value="1"/>
</dbReference>
<dbReference type="EMBL" id="JASSZA010000008">
    <property type="protein sequence ID" value="KAK2104213.1"/>
    <property type="molecule type" value="Genomic_DNA"/>
</dbReference>
<proteinExistence type="predicted"/>